<evidence type="ECO:0000259" key="3">
    <source>
        <dbReference type="Pfam" id="PF18962"/>
    </source>
</evidence>
<feature type="signal peptide" evidence="2">
    <location>
        <begin position="1"/>
        <end position="22"/>
    </location>
</feature>
<dbReference type="OrthoDB" id="9792152at2"/>
<evidence type="ECO:0000313" key="5">
    <source>
        <dbReference type="Proteomes" id="UP000324358"/>
    </source>
</evidence>
<evidence type="ECO:0000256" key="1">
    <source>
        <dbReference type="ARBA" id="ARBA00022729"/>
    </source>
</evidence>
<dbReference type="PANTHER" id="PTHR11905:SF159">
    <property type="entry name" value="ADAM METALLOPROTEASE"/>
    <property type="match status" value="1"/>
</dbReference>
<keyword evidence="5" id="KW-1185">Reference proteome</keyword>
<dbReference type="PANTHER" id="PTHR11905">
    <property type="entry name" value="ADAM A DISINTEGRIN AND METALLOPROTEASE DOMAIN"/>
    <property type="match status" value="1"/>
</dbReference>
<gene>
    <name evidence="4" type="ORF">ES675_03330</name>
</gene>
<sequence length="893" mass="96460">MKKKLHKVLPFVILMFCLSAFSQEQHFKKVIAEQENSMMINTTYSMSINQLMSDLSKAQQRGDSREQVNNLVIEVPNLDGELEKYLIQEASVMSPGLQAQYPEIRSYVGYGIDTPSSYLRFSISPYKGMSGIVLSGIEGKGLVIEPVKSNVSQIIVREKQNSNSEIQSFECSTPEELSEEIGDIVNSNRTGANGTLHTFDLAMSVTAEYSIFHGGTLPQVNAAIVNTMTVVNAIFENEFNVNMILIPNNDAVIYLTTATSPYSSTNDSGYNGVLQSTLNSVIGNANYDIGHLMGGIGNNGNAGCIGCVCVANQKGSGYTTSTTPIGVNFDVDYVAHEMGHQFGANHTYTFRSEGGIAQMEPGSGSTIMSYAGITGTSDVQPFVDPYFHAVSIQQVNAHVSTRSCDIETPTGNNIPTANAGANITLPKGTPFRLTGAGTDADANDNLTYCWEQFDENNGVTEFPSPTSTNSNEPQFRSYLPSTNATRTFPKMEDLIDFGVNGTLYEQIPTVGRNADFRLTVRDNRPGGAANAFDDMRVTWNNTAGPFVVTSQETNQIVWTPGDTETITWDVAGTTANGINAANVNIILSTSLTPDVDFTTVLATNVPNNGSYQIVVPSVTSAYSRILVEAADGSFFNINDNYFAIGNYIYVPGDSCEDYFFASGGILLDEDAGQFSGFRLPIADSKTISDLRISIDASTSNSGQIRAAIRPPSQAAGFNQVYWGACAGSTDLILTFDDAGNPINCTDTANNDVVLPAQPLSFADGQNSLGDWIFFIGDVVVDGVRVTWNSTTITICESGIFVPELSVDEFGLDASFAVFPNPNNGDFSIKFKPLTNETINVEVFDIRGRNVYNKTYNSTGDFNESISLSNAQAGMYLLNVTQGSQKITKKLIVN</sequence>
<dbReference type="EMBL" id="VSKL01000001">
    <property type="protein sequence ID" value="TYB75173.1"/>
    <property type="molecule type" value="Genomic_DNA"/>
</dbReference>
<dbReference type="InterPro" id="IPR026444">
    <property type="entry name" value="Secre_tail"/>
</dbReference>
<evidence type="ECO:0000256" key="2">
    <source>
        <dbReference type="SAM" id="SignalP"/>
    </source>
</evidence>
<reference evidence="4 5" key="1">
    <citation type="submission" date="2019-08" db="EMBL/GenBank/DDBJ databases">
        <title>Genomes of Antarctic Bizionia species.</title>
        <authorList>
            <person name="Bowman J.P."/>
        </authorList>
    </citation>
    <scope>NUCLEOTIDE SEQUENCE [LARGE SCALE GENOMIC DNA]</scope>
    <source>
        <strain evidence="4 5">APA-1</strain>
    </source>
</reference>
<name>A0A5D0R0V6_9FLAO</name>
<dbReference type="InterPro" id="IPR013783">
    <property type="entry name" value="Ig-like_fold"/>
</dbReference>
<dbReference type="Pfam" id="PF13583">
    <property type="entry name" value="Reprolysin_4"/>
    <property type="match status" value="1"/>
</dbReference>
<feature type="chain" id="PRO_5022929852" evidence="2">
    <location>
        <begin position="23"/>
        <end position="893"/>
    </location>
</feature>
<dbReference type="Pfam" id="PF18962">
    <property type="entry name" value="Por_Secre_tail"/>
    <property type="match status" value="1"/>
</dbReference>
<dbReference type="AlphaFoldDB" id="A0A5D0R0V6"/>
<dbReference type="Gene3D" id="2.60.40.10">
    <property type="entry name" value="Immunoglobulins"/>
    <property type="match status" value="1"/>
</dbReference>
<comment type="caution">
    <text evidence="4">The sequence shown here is derived from an EMBL/GenBank/DDBJ whole genome shotgun (WGS) entry which is preliminary data.</text>
</comment>
<accession>A0A5D0R0V6</accession>
<keyword evidence="1 2" id="KW-0732">Signal</keyword>
<dbReference type="Gene3D" id="3.40.390.10">
    <property type="entry name" value="Collagenase (Catalytic Domain)"/>
    <property type="match status" value="1"/>
</dbReference>
<dbReference type="GO" id="GO:0008237">
    <property type="term" value="F:metallopeptidase activity"/>
    <property type="evidence" value="ECO:0007669"/>
    <property type="project" value="InterPro"/>
</dbReference>
<protein>
    <submittedName>
        <fullName evidence="4">T9SS type A sorting domain-containing protein</fullName>
    </submittedName>
</protein>
<dbReference type="SUPFAM" id="SSF55486">
    <property type="entry name" value="Metalloproteases ('zincins'), catalytic domain"/>
    <property type="match status" value="1"/>
</dbReference>
<dbReference type="InterPro" id="IPR024079">
    <property type="entry name" value="MetalloPept_cat_dom_sf"/>
</dbReference>
<proteinExistence type="predicted"/>
<feature type="domain" description="Secretion system C-terminal sorting" evidence="3">
    <location>
        <begin position="817"/>
        <end position="892"/>
    </location>
</feature>
<organism evidence="4 5">
    <name type="scientific">Bizionia algoritergicola</name>
    <dbReference type="NCBI Taxonomy" id="291187"/>
    <lineage>
        <taxon>Bacteria</taxon>
        <taxon>Pseudomonadati</taxon>
        <taxon>Bacteroidota</taxon>
        <taxon>Flavobacteriia</taxon>
        <taxon>Flavobacteriales</taxon>
        <taxon>Flavobacteriaceae</taxon>
        <taxon>Bizionia</taxon>
    </lineage>
</organism>
<dbReference type="NCBIfam" id="TIGR04183">
    <property type="entry name" value="Por_Secre_tail"/>
    <property type="match status" value="1"/>
</dbReference>
<dbReference type="RefSeq" id="WP_066247063.1">
    <property type="nucleotide sequence ID" value="NZ_VSKL01000001.1"/>
</dbReference>
<dbReference type="Proteomes" id="UP000324358">
    <property type="component" value="Unassembled WGS sequence"/>
</dbReference>
<evidence type="ECO:0000313" key="4">
    <source>
        <dbReference type="EMBL" id="TYB75173.1"/>
    </source>
</evidence>